<dbReference type="Pfam" id="PF09587">
    <property type="entry name" value="PGA_cap"/>
    <property type="match status" value="1"/>
</dbReference>
<evidence type="ECO:0000313" key="3">
    <source>
        <dbReference type="EMBL" id="QWG12092.1"/>
    </source>
</evidence>
<proteinExistence type="inferred from homology"/>
<evidence type="ECO:0000259" key="2">
    <source>
        <dbReference type="SMART" id="SM00854"/>
    </source>
</evidence>
<dbReference type="PANTHER" id="PTHR33393">
    <property type="entry name" value="POLYGLUTAMINE SYNTHESIS ACCESSORY PROTEIN RV0574C-RELATED"/>
    <property type="match status" value="1"/>
</dbReference>
<sequence length="388" mass="42546">MSVTAQSSTDPRPVRFVRLFLCGDVMTGRGIDQVLLHPCDPTLHEGYVASAKDYVGLAEQANGPIPRHAEPSYVWGAALDELSRMQPDARIINLETAITRSDDYARKGINYRMSPENADCLSAAGIDCCVLANNHVLDWGRSGLLQTLAALEHLKIKAAGAGRNASEAAAPAALDLANKARVLVFSFGAVTSGIPRSWAATTDTPGVNLLTRLSEVDALRAAEYIVSVKQPGDLAVVSLHWGSNWGYEIPEEQQLFARTLIDQANVSVVHGHSSHHAKAIEVYHRRLILYGCGDFLNDYEGICGYEEFRSDLALMYFVDIEPATGDLAAFEIIPLQIRKFRLGRPSRQDIEWVQQTLQRECLRFETGIVLDPGGRLVPSRPISNRPAT</sequence>
<dbReference type="SMART" id="SM00854">
    <property type="entry name" value="PGA_cap"/>
    <property type="match status" value="1"/>
</dbReference>
<dbReference type="InterPro" id="IPR029052">
    <property type="entry name" value="Metallo-depent_PP-like"/>
</dbReference>
<dbReference type="InterPro" id="IPR019079">
    <property type="entry name" value="Capsule_synth_CapA"/>
</dbReference>
<evidence type="ECO:0000256" key="1">
    <source>
        <dbReference type="ARBA" id="ARBA00005662"/>
    </source>
</evidence>
<accession>A0A975NBK0</accession>
<organism evidence="3 4">
    <name type="scientific">Bradyrhizobium sediminis</name>
    <dbReference type="NCBI Taxonomy" id="2840469"/>
    <lineage>
        <taxon>Bacteria</taxon>
        <taxon>Pseudomonadati</taxon>
        <taxon>Pseudomonadota</taxon>
        <taxon>Alphaproteobacteria</taxon>
        <taxon>Hyphomicrobiales</taxon>
        <taxon>Nitrobacteraceae</taxon>
        <taxon>Bradyrhizobium</taxon>
    </lineage>
</organism>
<comment type="similarity">
    <text evidence="1">Belongs to the CapA family.</text>
</comment>
<dbReference type="Proteomes" id="UP000680839">
    <property type="component" value="Chromosome"/>
</dbReference>
<dbReference type="AlphaFoldDB" id="A0A975NBK0"/>
<dbReference type="CDD" id="cd07381">
    <property type="entry name" value="MPP_CapA"/>
    <property type="match status" value="1"/>
</dbReference>
<evidence type="ECO:0000313" key="4">
    <source>
        <dbReference type="Proteomes" id="UP000680839"/>
    </source>
</evidence>
<dbReference type="EMBL" id="CP076134">
    <property type="protein sequence ID" value="QWG12092.1"/>
    <property type="molecule type" value="Genomic_DNA"/>
</dbReference>
<feature type="domain" description="Capsule synthesis protein CapA" evidence="2">
    <location>
        <begin position="18"/>
        <end position="299"/>
    </location>
</feature>
<name>A0A975NBK0_9BRAD</name>
<dbReference type="SUPFAM" id="SSF56300">
    <property type="entry name" value="Metallo-dependent phosphatases"/>
    <property type="match status" value="1"/>
</dbReference>
<dbReference type="PANTHER" id="PTHR33393:SF11">
    <property type="entry name" value="POLYGLUTAMINE SYNTHESIS ACCESSORY PROTEIN RV0574C-RELATED"/>
    <property type="match status" value="1"/>
</dbReference>
<dbReference type="Gene3D" id="3.60.21.10">
    <property type="match status" value="1"/>
</dbReference>
<gene>
    <name evidence="3" type="ORF">KMZ29_20550</name>
</gene>
<protein>
    <submittedName>
        <fullName evidence="3">CapA family protein</fullName>
    </submittedName>
</protein>
<reference evidence="3" key="1">
    <citation type="submission" date="2021-06" db="EMBL/GenBank/DDBJ databases">
        <title>Bradyrhizobium sp. S2-20-1 Genome sequencing.</title>
        <authorList>
            <person name="Jin L."/>
        </authorList>
    </citation>
    <scope>NUCLEOTIDE SEQUENCE</scope>
    <source>
        <strain evidence="3">S2-20-1</strain>
    </source>
</reference>
<dbReference type="InterPro" id="IPR052169">
    <property type="entry name" value="CW_Biosynth-Accessory"/>
</dbReference>